<name>A0ABT2GXK0_9MICO</name>
<dbReference type="EMBL" id="JANLCJ010000001">
    <property type="protein sequence ID" value="MCS5732684.1"/>
    <property type="molecule type" value="Genomic_DNA"/>
</dbReference>
<proteinExistence type="predicted"/>
<evidence type="ECO:0008006" key="4">
    <source>
        <dbReference type="Google" id="ProtNLM"/>
    </source>
</evidence>
<protein>
    <recommendedName>
        <fullName evidence="4">Helix-turn-helix domain-containing protein</fullName>
    </recommendedName>
</protein>
<evidence type="ECO:0000313" key="2">
    <source>
        <dbReference type="EMBL" id="MCS5732684.1"/>
    </source>
</evidence>
<keyword evidence="1" id="KW-0472">Membrane</keyword>
<keyword evidence="1" id="KW-0812">Transmembrane</keyword>
<organism evidence="2 3">
    <name type="scientific">Herbiconiux daphne</name>
    <dbReference type="NCBI Taxonomy" id="2970914"/>
    <lineage>
        <taxon>Bacteria</taxon>
        <taxon>Bacillati</taxon>
        <taxon>Actinomycetota</taxon>
        <taxon>Actinomycetes</taxon>
        <taxon>Micrococcales</taxon>
        <taxon>Microbacteriaceae</taxon>
        <taxon>Herbiconiux</taxon>
    </lineage>
</organism>
<gene>
    <name evidence="2" type="ORF">N1032_02865</name>
</gene>
<sequence>MDLVNLAAFGVIACVMTALALGFVAIDSRSDPEVRERFERDRMRVQHAFSHGLTVDEIAADTAMGVRRVRKLLVG</sequence>
<keyword evidence="3" id="KW-1185">Reference proteome</keyword>
<evidence type="ECO:0000256" key="1">
    <source>
        <dbReference type="SAM" id="Phobius"/>
    </source>
</evidence>
<dbReference type="Proteomes" id="UP001165586">
    <property type="component" value="Unassembled WGS sequence"/>
</dbReference>
<keyword evidence="1" id="KW-1133">Transmembrane helix</keyword>
<feature type="transmembrane region" description="Helical" evidence="1">
    <location>
        <begin position="6"/>
        <end position="26"/>
    </location>
</feature>
<evidence type="ECO:0000313" key="3">
    <source>
        <dbReference type="Proteomes" id="UP001165586"/>
    </source>
</evidence>
<reference evidence="2" key="1">
    <citation type="submission" date="2022-08" db="EMBL/GenBank/DDBJ databases">
        <authorList>
            <person name="Deng Y."/>
            <person name="Han X.-F."/>
            <person name="Zhang Y.-Q."/>
        </authorList>
    </citation>
    <scope>NUCLEOTIDE SEQUENCE</scope>
    <source>
        <strain evidence="2">CPCC 203386</strain>
    </source>
</reference>
<comment type="caution">
    <text evidence="2">The sequence shown here is derived from an EMBL/GenBank/DDBJ whole genome shotgun (WGS) entry which is preliminary data.</text>
</comment>
<accession>A0ABT2GXK0</accession>
<dbReference type="RefSeq" id="WP_259537320.1">
    <property type="nucleotide sequence ID" value="NZ_JANLCJ010000001.1"/>
</dbReference>